<dbReference type="Gene3D" id="3.40.50.1700">
    <property type="entry name" value="Glycoside hydrolase family 3 C-terminal domain"/>
    <property type="match status" value="1"/>
</dbReference>
<gene>
    <name evidence="9" type="ORF">CYJ40_08520</name>
</gene>
<dbReference type="GO" id="GO:0004563">
    <property type="term" value="F:beta-N-acetylhexosaminidase activity"/>
    <property type="evidence" value="ECO:0007669"/>
    <property type="project" value="UniProtKB-EC"/>
</dbReference>
<evidence type="ECO:0000313" key="10">
    <source>
        <dbReference type="Proteomes" id="UP000242755"/>
    </source>
</evidence>
<dbReference type="EMBL" id="PKGO01000008">
    <property type="protein sequence ID" value="PKY69819.1"/>
    <property type="molecule type" value="Genomic_DNA"/>
</dbReference>
<protein>
    <recommendedName>
        <fullName evidence="3">beta-N-acetylhexosaminidase</fullName>
        <ecNumber evidence="3">3.2.1.52</ecNumber>
    </recommendedName>
</protein>
<evidence type="ECO:0000256" key="7">
    <source>
        <dbReference type="SAM" id="SignalP"/>
    </source>
</evidence>
<keyword evidence="4 9" id="KW-0378">Hydrolase</keyword>
<feature type="compositionally biased region" description="Gly residues" evidence="6">
    <location>
        <begin position="395"/>
        <end position="419"/>
    </location>
</feature>
<dbReference type="GO" id="GO:0009254">
    <property type="term" value="P:peptidoglycan turnover"/>
    <property type="evidence" value="ECO:0007669"/>
    <property type="project" value="TreeGrafter"/>
</dbReference>
<comment type="caution">
    <text evidence="9">The sequence shown here is derived from an EMBL/GenBank/DDBJ whole genome shotgun (WGS) entry which is preliminary data.</text>
</comment>
<dbReference type="Pfam" id="PF00933">
    <property type="entry name" value="Glyco_hydro_3"/>
    <property type="match status" value="1"/>
</dbReference>
<feature type="region of interest" description="Disordered" evidence="6">
    <location>
        <begin position="389"/>
        <end position="421"/>
    </location>
</feature>
<dbReference type="RefSeq" id="WP_101672761.1">
    <property type="nucleotide sequence ID" value="NZ_PKGO01000008.1"/>
</dbReference>
<dbReference type="InterPro" id="IPR017853">
    <property type="entry name" value="GH"/>
</dbReference>
<keyword evidence="5" id="KW-0326">Glycosidase</keyword>
<evidence type="ECO:0000256" key="4">
    <source>
        <dbReference type="ARBA" id="ARBA00022801"/>
    </source>
</evidence>
<name>A0A2I1IFC2_9MICO</name>
<organism evidence="9 10">
    <name type="scientific">Brevibacterium ravenspurgense</name>
    <dbReference type="NCBI Taxonomy" id="479117"/>
    <lineage>
        <taxon>Bacteria</taxon>
        <taxon>Bacillati</taxon>
        <taxon>Actinomycetota</taxon>
        <taxon>Actinomycetes</taxon>
        <taxon>Micrococcales</taxon>
        <taxon>Brevibacteriaceae</taxon>
        <taxon>Brevibacterium</taxon>
    </lineage>
</organism>
<dbReference type="SUPFAM" id="SSF51445">
    <property type="entry name" value="(Trans)glycosidases"/>
    <property type="match status" value="1"/>
</dbReference>
<dbReference type="Gene3D" id="3.20.20.300">
    <property type="entry name" value="Glycoside hydrolase, family 3, N-terminal domain"/>
    <property type="match status" value="1"/>
</dbReference>
<dbReference type="AlphaFoldDB" id="A0A2I1IFC2"/>
<reference evidence="9 10" key="1">
    <citation type="submission" date="2017-12" db="EMBL/GenBank/DDBJ databases">
        <title>Phylogenetic diversity of female urinary microbiome.</title>
        <authorList>
            <person name="Thomas-White K."/>
            <person name="Wolfe A.J."/>
        </authorList>
    </citation>
    <scope>NUCLEOTIDE SEQUENCE [LARGE SCALE GENOMIC DNA]</scope>
    <source>
        <strain evidence="9 10">UMB0426</strain>
    </source>
</reference>
<evidence type="ECO:0000259" key="8">
    <source>
        <dbReference type="Pfam" id="PF00933"/>
    </source>
</evidence>
<comment type="similarity">
    <text evidence="2">Belongs to the glycosyl hydrolase 3 family.</text>
</comment>
<dbReference type="PROSITE" id="PS51257">
    <property type="entry name" value="PROKAR_LIPOPROTEIN"/>
    <property type="match status" value="1"/>
</dbReference>
<accession>A0A2I1IFC2</accession>
<evidence type="ECO:0000256" key="5">
    <source>
        <dbReference type="ARBA" id="ARBA00023295"/>
    </source>
</evidence>
<evidence type="ECO:0000256" key="6">
    <source>
        <dbReference type="SAM" id="MobiDB-lite"/>
    </source>
</evidence>
<evidence type="ECO:0000313" key="9">
    <source>
        <dbReference type="EMBL" id="PKY69819.1"/>
    </source>
</evidence>
<evidence type="ECO:0000256" key="1">
    <source>
        <dbReference type="ARBA" id="ARBA00001231"/>
    </source>
</evidence>
<feature type="domain" description="Glycoside hydrolase family 3 N-terminal" evidence="8">
    <location>
        <begin position="83"/>
        <end position="380"/>
    </location>
</feature>
<feature type="signal peptide" evidence="7">
    <location>
        <begin position="1"/>
        <end position="18"/>
    </location>
</feature>
<comment type="catalytic activity">
    <reaction evidence="1">
        <text>Hydrolysis of terminal non-reducing N-acetyl-D-hexosamine residues in N-acetyl-beta-D-hexosaminides.</text>
        <dbReference type="EC" id="3.2.1.52"/>
    </reaction>
</comment>
<feature type="region of interest" description="Disordered" evidence="6">
    <location>
        <begin position="22"/>
        <end position="53"/>
    </location>
</feature>
<dbReference type="GO" id="GO:0005975">
    <property type="term" value="P:carbohydrate metabolic process"/>
    <property type="evidence" value="ECO:0007669"/>
    <property type="project" value="InterPro"/>
</dbReference>
<feature type="chain" id="PRO_5038509369" description="beta-N-acetylhexosaminidase" evidence="7">
    <location>
        <begin position="19"/>
        <end position="557"/>
    </location>
</feature>
<dbReference type="InterPro" id="IPR036962">
    <property type="entry name" value="Glyco_hydro_3_N_sf"/>
</dbReference>
<dbReference type="InterPro" id="IPR050226">
    <property type="entry name" value="NagZ_Beta-hexosaminidase"/>
</dbReference>
<dbReference type="PANTHER" id="PTHR30480:SF13">
    <property type="entry name" value="BETA-HEXOSAMINIDASE"/>
    <property type="match status" value="1"/>
</dbReference>
<dbReference type="EC" id="3.2.1.52" evidence="3"/>
<dbReference type="Proteomes" id="UP000242755">
    <property type="component" value="Unassembled WGS sequence"/>
</dbReference>
<dbReference type="InterPro" id="IPR036881">
    <property type="entry name" value="Glyco_hydro_3_C_sf"/>
</dbReference>
<sequence length="557" mass="56084">MRPLRFISALTASVLVLAGCSGQGQPTSPTPAEPSKAEETASASSGVGEEDRQKVREIVQKMSADQLVGATIMGTYDGVDPAVAGQMVKKNSLAGVIVMGYNLPDGAGPEGVKDYTGALREAAGERAWPVQLSVDQEGGPVARLKSAAYSFPPLMAFGAAGDAELAQDAMEAQGAQLADLGFTINWAPVADVTVGQKDPAVNVRAAGGSQETVVGAVEPAVKGYLAAGIGSSAKHFPGHGQLTVDSHVDLPESKKTLEEYSDTEWEPFEAAIEAGVPSVLVGHMRVAGAGDKPASLNPEVYEALRDELGFDGVAVTDGLNMGAITKGVPAGQETVEALKAGADLALMPPDLDAAVQAVKKAVDSGDLSEKDMRAKAERVVAMSLWQERAADEAGSGEGAAGGAGDGGGGGADEGAGEAGGQKLTDDVFNEVGRESLTVLAGSCSAEPVQSVSVSGPPAAAEALKKALKEHGIETGGGTRVKLVDGTESSSGGGADVVVGMGGPWKVASAAGNAGTVLVTYADTEYAMNAVADYLAGELEASAQMPITLSGVKPPKCG</sequence>
<evidence type="ECO:0000256" key="2">
    <source>
        <dbReference type="ARBA" id="ARBA00005336"/>
    </source>
</evidence>
<proteinExistence type="inferred from homology"/>
<evidence type="ECO:0000256" key="3">
    <source>
        <dbReference type="ARBA" id="ARBA00012663"/>
    </source>
</evidence>
<dbReference type="InterPro" id="IPR001764">
    <property type="entry name" value="Glyco_hydro_3_N"/>
</dbReference>
<keyword evidence="7" id="KW-0732">Signal</keyword>
<dbReference type="STRING" id="1176165.GCA_001584405_01606"/>
<dbReference type="PANTHER" id="PTHR30480">
    <property type="entry name" value="BETA-HEXOSAMINIDASE-RELATED"/>
    <property type="match status" value="1"/>
</dbReference>